<feature type="non-terminal residue" evidence="2">
    <location>
        <position position="179"/>
    </location>
</feature>
<gene>
    <name evidence="2" type="ORF">FIBSPDRAFT_1055367</name>
</gene>
<dbReference type="AlphaFoldDB" id="A0A167TUK9"/>
<dbReference type="Proteomes" id="UP000076532">
    <property type="component" value="Unassembled WGS sequence"/>
</dbReference>
<reference evidence="2 3" key="1">
    <citation type="journal article" date="2016" name="Mol. Biol. Evol.">
        <title>Comparative Genomics of Early-Diverging Mushroom-Forming Fungi Provides Insights into the Origins of Lignocellulose Decay Capabilities.</title>
        <authorList>
            <person name="Nagy L.G."/>
            <person name="Riley R."/>
            <person name="Tritt A."/>
            <person name="Adam C."/>
            <person name="Daum C."/>
            <person name="Floudas D."/>
            <person name="Sun H."/>
            <person name="Yadav J.S."/>
            <person name="Pangilinan J."/>
            <person name="Larsson K.H."/>
            <person name="Matsuura K."/>
            <person name="Barry K."/>
            <person name="Labutti K."/>
            <person name="Kuo R."/>
            <person name="Ohm R.A."/>
            <person name="Bhattacharya S.S."/>
            <person name="Shirouzu T."/>
            <person name="Yoshinaga Y."/>
            <person name="Martin F.M."/>
            <person name="Grigoriev I.V."/>
            <person name="Hibbett D.S."/>
        </authorList>
    </citation>
    <scope>NUCLEOTIDE SEQUENCE [LARGE SCALE GENOMIC DNA]</scope>
    <source>
        <strain evidence="2 3">CBS 109695</strain>
    </source>
</reference>
<accession>A0A167TUK9</accession>
<dbReference type="EMBL" id="KV418109">
    <property type="protein sequence ID" value="KZP03298.1"/>
    <property type="molecule type" value="Genomic_DNA"/>
</dbReference>
<proteinExistence type="predicted"/>
<name>A0A167TUK9_9AGAM</name>
<dbReference type="STRING" id="436010.A0A167TUK9"/>
<keyword evidence="3" id="KW-1185">Reference proteome</keyword>
<keyword evidence="1" id="KW-0175">Coiled coil</keyword>
<evidence type="ECO:0000313" key="3">
    <source>
        <dbReference type="Proteomes" id="UP000076532"/>
    </source>
</evidence>
<evidence type="ECO:0000256" key="1">
    <source>
        <dbReference type="SAM" id="Coils"/>
    </source>
</evidence>
<sequence>MEPTLSHDSLMMHKLRADRYKKDLEIGQRKYDHLDWANKETSRKLYEVNQIGRQLAGLLGFEGITEAYASISRGMHDCDQTRANKQSHRIQTLEKQLAEQREVDSSLQRELEGAMEENEDLRARLRLAASEPTHPDNSVISPLHSALADLRERYDALLKAKEDAATAYKKDYRQWREFK</sequence>
<protein>
    <submittedName>
        <fullName evidence="2">Uncharacterized protein</fullName>
    </submittedName>
</protein>
<evidence type="ECO:0000313" key="2">
    <source>
        <dbReference type="EMBL" id="KZP03298.1"/>
    </source>
</evidence>
<feature type="coiled-coil region" evidence="1">
    <location>
        <begin position="83"/>
        <end position="167"/>
    </location>
</feature>
<organism evidence="2 3">
    <name type="scientific">Athelia psychrophila</name>
    <dbReference type="NCBI Taxonomy" id="1759441"/>
    <lineage>
        <taxon>Eukaryota</taxon>
        <taxon>Fungi</taxon>
        <taxon>Dikarya</taxon>
        <taxon>Basidiomycota</taxon>
        <taxon>Agaricomycotina</taxon>
        <taxon>Agaricomycetes</taxon>
        <taxon>Agaricomycetidae</taxon>
        <taxon>Atheliales</taxon>
        <taxon>Atheliaceae</taxon>
        <taxon>Athelia</taxon>
    </lineage>
</organism>